<accession>Q98R16</accession>
<dbReference type="AlphaFoldDB" id="Q98R16"/>
<dbReference type="HOGENOM" id="CLU_065988_0_0_14"/>
<organism evidence="3">
    <name type="scientific">Mycoplasmopsis pulmonis (strain UAB CTIP)</name>
    <name type="common">Mycoplasma pulmonis</name>
    <dbReference type="NCBI Taxonomy" id="272635"/>
    <lineage>
        <taxon>Bacteria</taxon>
        <taxon>Bacillati</taxon>
        <taxon>Mycoplasmatota</taxon>
        <taxon>Mycoplasmoidales</taxon>
        <taxon>Metamycoplasmataceae</taxon>
        <taxon>Mycoplasmopsis</taxon>
    </lineage>
</organism>
<dbReference type="STRING" id="272635.gene:17576781"/>
<name>Q98R16_MYCPU</name>
<keyword evidence="3" id="KW-1185">Reference proteome</keyword>
<dbReference type="KEGG" id="mpu:MYPU_1940"/>
<sequence>MMKFKKTFFLIFTSIFSLAIVSCSVDYSNFNKYIDVNKNVVESLKNPQQIKTNQILDVILNHYFEKDEVAKVNFQKQQDETEYQQKILKQIEEISNKIVDEKSKEFIDQLNKIFSQNWYLILKNLDKFHADFFSWYTIDVENTTSGETAKSSMEYLDNLKTLKKYNNLKFNDAYLDQIKEGETSGLSDSFADYYIKKDKLLFNLKITKEDNESKISFSPFVYNFAKTKNDISINLISNIFHNALIHHNQKYVDIFEKEIIKKHAYGEPALMLMKIRTKNE</sequence>
<reference evidence="2 3" key="1">
    <citation type="journal article" date="2001" name="Nucleic Acids Res.">
        <title>The complete genome sequence of the murine respiratory pathogen Mycoplasma pulmonis.</title>
        <authorList>
            <person name="Chambaud I."/>
            <person name="Heilig R."/>
            <person name="Ferris S."/>
            <person name="Barbe V."/>
            <person name="Samson D."/>
            <person name="Galisson F."/>
            <person name="Moszer I."/>
            <person name="Dybvig K."/>
            <person name="Wroblewski H."/>
            <person name="Viari A."/>
            <person name="Rocha E.P.C."/>
            <person name="Blanchard A."/>
        </authorList>
    </citation>
    <scope>NUCLEOTIDE SEQUENCE [LARGE SCALE GENOMIC DNA]</scope>
    <source>
        <strain evidence="2 3">UAB CTIP</strain>
    </source>
</reference>
<proteinExistence type="predicted"/>
<evidence type="ECO:0000313" key="2">
    <source>
        <dbReference type="EMBL" id="CAC13367.1"/>
    </source>
</evidence>
<keyword evidence="1" id="KW-0732">Signal</keyword>
<dbReference type="NCBIfam" id="TIGR04313">
    <property type="entry name" value="aro_clust_Mycop"/>
    <property type="match status" value="1"/>
</dbReference>
<dbReference type="PIR" id="B90536">
    <property type="entry name" value="B90536"/>
</dbReference>
<dbReference type="InterPro" id="IPR027593">
    <property type="entry name" value="Aro_clust"/>
</dbReference>
<protein>
    <submittedName>
        <fullName evidence="2">LIPOPROTEIN</fullName>
    </submittedName>
</protein>
<dbReference type="eggNOG" id="ENOG5033VQJ">
    <property type="taxonomic scope" value="Bacteria"/>
</dbReference>
<feature type="chain" id="PRO_5004325000" evidence="1">
    <location>
        <begin position="20"/>
        <end position="280"/>
    </location>
</feature>
<dbReference type="PROSITE" id="PS51257">
    <property type="entry name" value="PROKAR_LIPOPROTEIN"/>
    <property type="match status" value="1"/>
</dbReference>
<evidence type="ECO:0000256" key="1">
    <source>
        <dbReference type="SAM" id="SignalP"/>
    </source>
</evidence>
<dbReference type="EMBL" id="AL445563">
    <property type="protein sequence ID" value="CAC13367.1"/>
    <property type="molecule type" value="Genomic_DNA"/>
</dbReference>
<dbReference type="Proteomes" id="UP000000528">
    <property type="component" value="Chromosome"/>
</dbReference>
<feature type="signal peptide" evidence="1">
    <location>
        <begin position="1"/>
        <end position="19"/>
    </location>
</feature>
<keyword evidence="2" id="KW-0449">Lipoprotein</keyword>
<evidence type="ECO:0000313" key="3">
    <source>
        <dbReference type="Proteomes" id="UP000000528"/>
    </source>
</evidence>
<gene>
    <name evidence="2" type="ordered locus">MYPU_1940</name>
</gene>